<keyword evidence="4" id="KW-0378">Hydrolase</keyword>
<dbReference type="SMART" id="SM01011">
    <property type="entry name" value="AMP_N"/>
    <property type="match status" value="1"/>
</dbReference>
<evidence type="ECO:0000313" key="9">
    <source>
        <dbReference type="Proteomes" id="UP000008743"/>
    </source>
</evidence>
<dbReference type="OrthoDB" id="4215474at2759"/>
<dbReference type="EMBL" id="KE346368">
    <property type="protein sequence ID" value="KJE95010.1"/>
    <property type="molecule type" value="Genomic_DNA"/>
</dbReference>
<dbReference type="AlphaFoldDB" id="A0A0D2WSB4"/>
<evidence type="ECO:0000313" key="8">
    <source>
        <dbReference type="EMBL" id="KJE95010.1"/>
    </source>
</evidence>
<evidence type="ECO:0000259" key="7">
    <source>
        <dbReference type="SMART" id="SM01011"/>
    </source>
</evidence>
<dbReference type="PANTHER" id="PTHR43226:SF4">
    <property type="entry name" value="XAA-PRO AMINOPEPTIDASE 3"/>
    <property type="match status" value="1"/>
</dbReference>
<comment type="similarity">
    <text evidence="2">Belongs to the peptidase M24B family.</text>
</comment>
<dbReference type="FunCoup" id="A0A0D2WSB4">
    <property type="interactions" value="240"/>
</dbReference>
<evidence type="ECO:0000256" key="6">
    <source>
        <dbReference type="SAM" id="MobiDB-lite"/>
    </source>
</evidence>
<evidence type="ECO:0000256" key="4">
    <source>
        <dbReference type="ARBA" id="ARBA00022801"/>
    </source>
</evidence>
<proteinExistence type="inferred from homology"/>
<dbReference type="PANTHER" id="PTHR43226">
    <property type="entry name" value="XAA-PRO AMINOPEPTIDASE 3"/>
    <property type="match status" value="1"/>
</dbReference>
<accession>A0A0D2WSB4</accession>
<dbReference type="Pfam" id="PF05195">
    <property type="entry name" value="AMP_N"/>
    <property type="match status" value="2"/>
</dbReference>
<dbReference type="InterPro" id="IPR007865">
    <property type="entry name" value="Aminopep_P_N"/>
</dbReference>
<protein>
    <recommendedName>
        <fullName evidence="7">Aminopeptidase P N-terminal domain-containing protein</fullName>
    </recommendedName>
</protein>
<dbReference type="STRING" id="595528.A0A0D2WSB4"/>
<feature type="region of interest" description="Disordered" evidence="6">
    <location>
        <begin position="24"/>
        <end position="52"/>
    </location>
</feature>
<dbReference type="InterPro" id="IPR029149">
    <property type="entry name" value="Creatin/AminoP/Spt16_N"/>
</dbReference>
<dbReference type="PhylomeDB" id="A0A0D2WSB4"/>
<keyword evidence="3" id="KW-0479">Metal-binding</keyword>
<dbReference type="InterPro" id="IPR052433">
    <property type="entry name" value="X-Pro_dipept-like"/>
</dbReference>
<dbReference type="SUPFAM" id="SSF55920">
    <property type="entry name" value="Creatinase/aminopeptidase"/>
    <property type="match status" value="1"/>
</dbReference>
<feature type="region of interest" description="Disordered" evidence="6">
    <location>
        <begin position="133"/>
        <end position="157"/>
    </location>
</feature>
<comment type="cofactor">
    <cofactor evidence="1">
        <name>Mn(2+)</name>
        <dbReference type="ChEBI" id="CHEBI:29035"/>
    </cofactor>
</comment>
<dbReference type="GO" id="GO:0070006">
    <property type="term" value="F:metalloaminopeptidase activity"/>
    <property type="evidence" value="ECO:0007669"/>
    <property type="project" value="InterPro"/>
</dbReference>
<dbReference type="GO" id="GO:0005739">
    <property type="term" value="C:mitochondrion"/>
    <property type="evidence" value="ECO:0007669"/>
    <property type="project" value="TreeGrafter"/>
</dbReference>
<dbReference type="InterPro" id="IPR036005">
    <property type="entry name" value="Creatinase/aminopeptidase-like"/>
</dbReference>
<name>A0A0D2WSB4_CAPO3</name>
<evidence type="ECO:0000256" key="1">
    <source>
        <dbReference type="ARBA" id="ARBA00001936"/>
    </source>
</evidence>
<dbReference type="GO" id="GO:0030145">
    <property type="term" value="F:manganese ion binding"/>
    <property type="evidence" value="ECO:0007669"/>
    <property type="project" value="InterPro"/>
</dbReference>
<keyword evidence="9" id="KW-1185">Reference proteome</keyword>
<evidence type="ECO:0000256" key="3">
    <source>
        <dbReference type="ARBA" id="ARBA00022723"/>
    </source>
</evidence>
<evidence type="ECO:0000256" key="2">
    <source>
        <dbReference type="ARBA" id="ARBA00008766"/>
    </source>
</evidence>
<organism evidence="8 9">
    <name type="scientific">Capsaspora owczarzaki (strain ATCC 30864)</name>
    <dbReference type="NCBI Taxonomy" id="595528"/>
    <lineage>
        <taxon>Eukaryota</taxon>
        <taxon>Filasterea</taxon>
        <taxon>Capsaspora</taxon>
    </lineage>
</organism>
<reference evidence="9" key="1">
    <citation type="submission" date="2011-02" db="EMBL/GenBank/DDBJ databases">
        <title>The Genome Sequence of Capsaspora owczarzaki ATCC 30864.</title>
        <authorList>
            <person name="Russ C."/>
            <person name="Cuomo C."/>
            <person name="Burger G."/>
            <person name="Gray M.W."/>
            <person name="Holland P.W.H."/>
            <person name="King N."/>
            <person name="Lang F.B.F."/>
            <person name="Roger A.J."/>
            <person name="Ruiz-Trillo I."/>
            <person name="Young S.K."/>
            <person name="Zeng Q."/>
            <person name="Gargeya S."/>
            <person name="Alvarado L."/>
            <person name="Berlin A."/>
            <person name="Chapman S.B."/>
            <person name="Chen Z."/>
            <person name="Freedman E."/>
            <person name="Gellesch M."/>
            <person name="Goldberg J."/>
            <person name="Griggs A."/>
            <person name="Gujja S."/>
            <person name="Heilman E."/>
            <person name="Heiman D."/>
            <person name="Howarth C."/>
            <person name="Mehta T."/>
            <person name="Neiman D."/>
            <person name="Pearson M."/>
            <person name="Roberts A."/>
            <person name="Saif S."/>
            <person name="Shea T."/>
            <person name="Shenoy N."/>
            <person name="Sisk P."/>
            <person name="Stolte C."/>
            <person name="Sykes S."/>
            <person name="White J."/>
            <person name="Yandava C."/>
            <person name="Haas B."/>
            <person name="Nusbaum C."/>
            <person name="Birren B."/>
        </authorList>
    </citation>
    <scope>NUCLEOTIDE SEQUENCE</scope>
    <source>
        <strain evidence="9">ATCC 30864</strain>
    </source>
</reference>
<dbReference type="Gene3D" id="3.40.350.10">
    <property type="entry name" value="Creatinase/prolidase N-terminal domain"/>
    <property type="match status" value="1"/>
</dbReference>
<dbReference type="Pfam" id="PF00557">
    <property type="entry name" value="Peptidase_M24"/>
    <property type="match status" value="2"/>
</dbReference>
<feature type="domain" description="Aminopeptidase P N-terminal" evidence="7">
    <location>
        <begin position="66"/>
        <end position="275"/>
    </location>
</feature>
<keyword evidence="5" id="KW-0464">Manganese</keyword>
<feature type="compositionally biased region" description="Basic residues" evidence="6">
    <location>
        <begin position="24"/>
        <end position="34"/>
    </location>
</feature>
<gene>
    <name evidence="8" type="ORF">CAOG_005540</name>
</gene>
<sequence length="580" mass="64330">MVLHLMLRGSFSIATRLRVLPIHHHHDHHSRRSSHGLAADTHPELPQPSPGRHPHLMKHGELTPGIPADEYAERRRALMRRLPLGSLVLVFGSTKHLMANDIPYPFHQNADMLYLTGLNEPDAVLMLQAPTSELKNNHPSTESSTQQQQAHLSSALKQAPSAASQMVASILGVSLVKQGDFPPLPQLPPPPSLPASTFRAAVANLRGEHTMTLFVNPTDRVSRLWDGPRAGLEWAKAHFRADRSFQNSEFAMHLRIALGQCTHVIAPSSDSASSPQPVASVFDSAIKSFPEHRQVPLQPFLHAQRAVKSPAELVLMRKAAEIAYHSFIAGMQATRPGVAEYQVFAAMQAATISRGAFHLSFPPVVAGGARATILHYVQKDQLLRANELVLVDFGSEYFGYCSDVSRTWPVSGKFNAIQRAVYEAVLSVNQKCIEVRSRVSRRVQHPDHIDHSLFPPFLHQVCDLGRNAGLRAADLSRHARNFTIQELEKLLFPHSIGHFLGMDTHDTSEIRQFETFVDGMVFTIEPGLYIDEFGEHFVPEARGIGIRVEDNILFRSGLPAQVLTAMIPKLVDDIERVCAQ</sequence>
<dbReference type="SUPFAM" id="SSF53092">
    <property type="entry name" value="Creatinase/prolidase N-terminal domain"/>
    <property type="match status" value="2"/>
</dbReference>
<dbReference type="InterPro" id="IPR000994">
    <property type="entry name" value="Pept_M24"/>
</dbReference>
<dbReference type="Proteomes" id="UP000008743">
    <property type="component" value="Unassembled WGS sequence"/>
</dbReference>
<dbReference type="eggNOG" id="KOG2414">
    <property type="taxonomic scope" value="Eukaryota"/>
</dbReference>
<evidence type="ECO:0000256" key="5">
    <source>
        <dbReference type="ARBA" id="ARBA00023211"/>
    </source>
</evidence>
<dbReference type="InParanoid" id="A0A0D2WSB4"/>
<dbReference type="Gene3D" id="3.90.230.10">
    <property type="entry name" value="Creatinase/methionine aminopeptidase superfamily"/>
    <property type="match status" value="1"/>
</dbReference>
<dbReference type="GO" id="GO:0006508">
    <property type="term" value="P:proteolysis"/>
    <property type="evidence" value="ECO:0007669"/>
    <property type="project" value="TreeGrafter"/>
</dbReference>